<dbReference type="EMBL" id="FTOP01000011">
    <property type="protein sequence ID" value="SIT00870.1"/>
    <property type="molecule type" value="Genomic_DNA"/>
</dbReference>
<dbReference type="AlphaFoldDB" id="A0A1N7NRH3"/>
<feature type="active site" evidence="1">
    <location>
        <position position="283"/>
    </location>
</feature>
<dbReference type="PROSITE" id="PS51459">
    <property type="entry name" value="FIDO"/>
    <property type="match status" value="1"/>
</dbReference>
<dbReference type="GO" id="GO:0003677">
    <property type="term" value="F:DNA binding"/>
    <property type="evidence" value="ECO:0007669"/>
    <property type="project" value="InterPro"/>
</dbReference>
<sequence length="356" mass="41092">MKTLFLILREARITKGIVIRNLAQACGLDPALVSKFEKGHRLPNEENLKVLAKALDLSFDELRKVWLAERVYQILADERDASDILALAESRVEYLTSKQSLELQELGNPIIENLQEIDELKDKWTAEKPLNSTQLRKMKEFFNIAYTYESNRIEGNTLTLQETHLVVNEGITIGGKSVREHLEAINHSEAIDYLEDLVNKDAVFNRRVLLELHYLILKGIDREYAGKFRNVPVRISGSEHIPPQPYLLEKLMEEYFIHYENHKDTMHPVILASEMHERLVSIHPFVDGNGRTSRLVMNLILMRHGFPIANLKGDLESRLAYYKALENVQVQNDPSMFYDLVINAVKDSLHRHLEMA</sequence>
<feature type="site" description="Important for autoinhibition of adenylyltransferase activity" evidence="3">
    <location>
        <position position="154"/>
    </location>
</feature>
<gene>
    <name evidence="6" type="ORF">SAMN05421761_11189</name>
</gene>
<dbReference type="SUPFAM" id="SSF47413">
    <property type="entry name" value="lambda repressor-like DNA-binding domains"/>
    <property type="match status" value="1"/>
</dbReference>
<dbReference type="InterPro" id="IPR040198">
    <property type="entry name" value="Fido_containing"/>
</dbReference>
<evidence type="ECO:0000256" key="2">
    <source>
        <dbReference type="PIRSR" id="PIRSR640198-2"/>
    </source>
</evidence>
<dbReference type="Gene3D" id="1.10.260.40">
    <property type="entry name" value="lambda repressor-like DNA-binding domains"/>
    <property type="match status" value="1"/>
</dbReference>
<keyword evidence="7" id="KW-1185">Reference proteome</keyword>
<accession>A0A1N7NRH3</accession>
<dbReference type="STRING" id="529505.SAMN05421761_11189"/>
<organism evidence="6 7">
    <name type="scientific">Belliella pelovolcani</name>
    <dbReference type="NCBI Taxonomy" id="529505"/>
    <lineage>
        <taxon>Bacteria</taxon>
        <taxon>Pseudomonadati</taxon>
        <taxon>Bacteroidota</taxon>
        <taxon>Cytophagia</taxon>
        <taxon>Cytophagales</taxon>
        <taxon>Cyclobacteriaceae</taxon>
        <taxon>Belliella</taxon>
    </lineage>
</organism>
<evidence type="ECO:0000313" key="6">
    <source>
        <dbReference type="EMBL" id="SIT00870.1"/>
    </source>
</evidence>
<dbReference type="Gene3D" id="1.10.3290.10">
    <property type="entry name" value="Fido-like domain"/>
    <property type="match status" value="1"/>
</dbReference>
<dbReference type="InterPro" id="IPR001387">
    <property type="entry name" value="Cro/C1-type_HTH"/>
</dbReference>
<keyword evidence="2" id="KW-0547">Nucleotide-binding</keyword>
<dbReference type="SMART" id="SM00530">
    <property type="entry name" value="HTH_XRE"/>
    <property type="match status" value="1"/>
</dbReference>
<feature type="domain" description="Fido" evidence="5">
    <location>
        <begin position="204"/>
        <end position="343"/>
    </location>
</feature>
<dbReference type="InterPro" id="IPR003812">
    <property type="entry name" value="Fido"/>
</dbReference>
<dbReference type="SUPFAM" id="SSF140931">
    <property type="entry name" value="Fic-like"/>
    <property type="match status" value="1"/>
</dbReference>
<feature type="binding site" evidence="2">
    <location>
        <begin position="287"/>
        <end position="294"/>
    </location>
    <ligand>
        <name>ATP</name>
        <dbReference type="ChEBI" id="CHEBI:30616"/>
    </ligand>
</feature>
<dbReference type="Pfam" id="PF02661">
    <property type="entry name" value="Fic"/>
    <property type="match status" value="1"/>
</dbReference>
<dbReference type="InterPro" id="IPR036597">
    <property type="entry name" value="Fido-like_dom_sf"/>
</dbReference>
<evidence type="ECO:0000256" key="3">
    <source>
        <dbReference type="PIRSR" id="PIRSR640198-3"/>
    </source>
</evidence>
<evidence type="ECO:0000259" key="4">
    <source>
        <dbReference type="PROSITE" id="PS50943"/>
    </source>
</evidence>
<dbReference type="OrthoDB" id="9813719at2"/>
<dbReference type="PANTHER" id="PTHR13504:SF38">
    <property type="entry name" value="FIDO DOMAIN-CONTAINING PROTEIN"/>
    <property type="match status" value="1"/>
</dbReference>
<name>A0A1N7NRH3_9BACT</name>
<evidence type="ECO:0000259" key="5">
    <source>
        <dbReference type="PROSITE" id="PS51459"/>
    </source>
</evidence>
<feature type="domain" description="HTH cro/C1-type" evidence="4">
    <location>
        <begin position="8"/>
        <end position="62"/>
    </location>
</feature>
<dbReference type="RefSeq" id="WP_076502041.1">
    <property type="nucleotide sequence ID" value="NZ_FTOP01000011.1"/>
</dbReference>
<dbReference type="CDD" id="cd00093">
    <property type="entry name" value="HTH_XRE"/>
    <property type="match status" value="1"/>
</dbReference>
<protein>
    <submittedName>
        <fullName evidence="6">Helix-turn-helix</fullName>
    </submittedName>
</protein>
<dbReference type="PROSITE" id="PS50943">
    <property type="entry name" value="HTH_CROC1"/>
    <property type="match status" value="1"/>
</dbReference>
<keyword evidence="2" id="KW-0067">ATP-binding</keyword>
<dbReference type="GO" id="GO:0005524">
    <property type="term" value="F:ATP binding"/>
    <property type="evidence" value="ECO:0007669"/>
    <property type="project" value="UniProtKB-KW"/>
</dbReference>
<dbReference type="InterPro" id="IPR010982">
    <property type="entry name" value="Lambda_DNA-bd_dom_sf"/>
</dbReference>
<dbReference type="Proteomes" id="UP000186026">
    <property type="component" value="Unassembled WGS sequence"/>
</dbReference>
<feature type="binding site" evidence="2">
    <location>
        <begin position="321"/>
        <end position="322"/>
    </location>
    <ligand>
        <name>ATP</name>
        <dbReference type="ChEBI" id="CHEBI:30616"/>
    </ligand>
</feature>
<proteinExistence type="predicted"/>
<dbReference type="PANTHER" id="PTHR13504">
    <property type="entry name" value="FIDO DOMAIN-CONTAINING PROTEIN DDB_G0283145"/>
    <property type="match status" value="1"/>
</dbReference>
<evidence type="ECO:0000313" key="7">
    <source>
        <dbReference type="Proteomes" id="UP000186026"/>
    </source>
</evidence>
<evidence type="ECO:0000256" key="1">
    <source>
        <dbReference type="PIRSR" id="PIRSR640198-1"/>
    </source>
</evidence>
<reference evidence="7" key="1">
    <citation type="submission" date="2017-01" db="EMBL/GenBank/DDBJ databases">
        <authorList>
            <person name="Varghese N."/>
            <person name="Submissions S."/>
        </authorList>
    </citation>
    <scope>NUCLEOTIDE SEQUENCE [LARGE SCALE GENOMIC DNA]</scope>
    <source>
        <strain evidence="7">DSM 46698</strain>
    </source>
</reference>
<dbReference type="Pfam" id="PF01381">
    <property type="entry name" value="HTH_3"/>
    <property type="match status" value="1"/>
</dbReference>